<proteinExistence type="predicted"/>
<dbReference type="PANTHER" id="PTHR34822:SF1">
    <property type="entry name" value="GRPB FAMILY PROTEIN"/>
    <property type="match status" value="1"/>
</dbReference>
<sequence>MKLAPKFLGAEGSVLHGSRNVIRNLRKYFNGWGISKMGDKTIIIEDYNNKWPEMFFGLKSIIERRLGDLVLRIEHVGSTAVPGLAAKPILDIDVVIDSMDLLPDVIQGLESLGYVHEGNLGVEDREAFARKDANVPYSILEIPKTEHHLYVCNKESKELVRHISFRDALIRNPGYAVEYGNLKKELAAKYRGNRQSYTDGKSEFVYRVLTESEKKL</sequence>
<dbReference type="InterPro" id="IPR043519">
    <property type="entry name" value="NT_sf"/>
</dbReference>
<dbReference type="EMBL" id="CP159992">
    <property type="protein sequence ID" value="XCP93221.1"/>
    <property type="molecule type" value="Genomic_DNA"/>
</dbReference>
<protein>
    <submittedName>
        <fullName evidence="1">GrpB family protein</fullName>
    </submittedName>
</protein>
<organism evidence="1">
    <name type="scientific">Paenibacillus sp. AN1007</name>
    <dbReference type="NCBI Taxonomy" id="3151385"/>
    <lineage>
        <taxon>Bacteria</taxon>
        <taxon>Bacillati</taxon>
        <taxon>Bacillota</taxon>
        <taxon>Bacilli</taxon>
        <taxon>Bacillales</taxon>
        <taxon>Paenibacillaceae</taxon>
        <taxon>Paenibacillus</taxon>
    </lineage>
</organism>
<dbReference type="Pfam" id="PF04229">
    <property type="entry name" value="GrpB"/>
    <property type="match status" value="1"/>
</dbReference>
<reference evidence="1" key="1">
    <citation type="submission" date="2024-05" db="EMBL/GenBank/DDBJ databases">
        <title>Draft genome assemblies of 36 bacteria isolated from hibernating arctic ground squirrels.</title>
        <authorList>
            <person name="McKee H."/>
            <person name="Mullen L."/>
            <person name="Drown D.M."/>
            <person name="Duddleston K.N."/>
        </authorList>
    </citation>
    <scope>NUCLEOTIDE SEQUENCE</scope>
    <source>
        <strain evidence="1">AN1007</strain>
    </source>
</reference>
<dbReference type="Gene3D" id="3.30.460.10">
    <property type="entry name" value="Beta Polymerase, domain 2"/>
    <property type="match status" value="1"/>
</dbReference>
<dbReference type="InterPro" id="IPR007344">
    <property type="entry name" value="GrpB/CoaE"/>
</dbReference>
<dbReference type="SUPFAM" id="SSF81301">
    <property type="entry name" value="Nucleotidyltransferase"/>
    <property type="match status" value="1"/>
</dbReference>
<dbReference type="PANTHER" id="PTHR34822">
    <property type="entry name" value="GRPB DOMAIN PROTEIN (AFU_ORTHOLOGUE AFUA_1G01530)"/>
    <property type="match status" value="1"/>
</dbReference>
<dbReference type="AlphaFoldDB" id="A0AAU8N4V6"/>
<evidence type="ECO:0000313" key="1">
    <source>
        <dbReference type="EMBL" id="XCP93221.1"/>
    </source>
</evidence>
<dbReference type="RefSeq" id="WP_366289860.1">
    <property type="nucleotide sequence ID" value="NZ_CP159992.1"/>
</dbReference>
<accession>A0AAU8N4V6</accession>
<gene>
    <name evidence="1" type="ORF">ABXS70_18515</name>
</gene>
<name>A0AAU8N4V6_9BACL</name>